<protein>
    <submittedName>
        <fullName evidence="1">Uncharacterized protein</fullName>
    </submittedName>
</protein>
<name>A0ACB7TMD2_HYAAI</name>
<gene>
    <name evidence="1" type="ORF">HPB50_026095</name>
</gene>
<keyword evidence="2" id="KW-1185">Reference proteome</keyword>
<comment type="caution">
    <text evidence="1">The sequence shown here is derived from an EMBL/GenBank/DDBJ whole genome shotgun (WGS) entry which is preliminary data.</text>
</comment>
<evidence type="ECO:0000313" key="2">
    <source>
        <dbReference type="Proteomes" id="UP000821845"/>
    </source>
</evidence>
<organism evidence="1 2">
    <name type="scientific">Hyalomma asiaticum</name>
    <name type="common">Tick</name>
    <dbReference type="NCBI Taxonomy" id="266040"/>
    <lineage>
        <taxon>Eukaryota</taxon>
        <taxon>Metazoa</taxon>
        <taxon>Ecdysozoa</taxon>
        <taxon>Arthropoda</taxon>
        <taxon>Chelicerata</taxon>
        <taxon>Arachnida</taxon>
        <taxon>Acari</taxon>
        <taxon>Parasitiformes</taxon>
        <taxon>Ixodida</taxon>
        <taxon>Ixodoidea</taxon>
        <taxon>Ixodidae</taxon>
        <taxon>Hyalomminae</taxon>
        <taxon>Hyalomma</taxon>
    </lineage>
</organism>
<dbReference type="EMBL" id="CM023481">
    <property type="protein sequence ID" value="KAH6948737.1"/>
    <property type="molecule type" value="Genomic_DNA"/>
</dbReference>
<evidence type="ECO:0000313" key="1">
    <source>
        <dbReference type="EMBL" id="KAH6948737.1"/>
    </source>
</evidence>
<sequence length="300" mass="32431">MLQAEQLTIGDFYGASTEISTERPPSRSKTPRDEDRDEVTHVDESSGAQENSASAALLKRCMDNTCECSIKWRRTSLCSRDSASETNTSDDDDDAQQQNNGENRKSVPAPPPQSQTPVSTSPSASAATTTWTLEYWLPTPPPPPKRPPRKRRSARRASSRVRAAAAKVNGDMKALLDPNESPKVVLRHPGRDSERIRTPPIEDSFMLIDHFSEAEDSSNGSLFYVFTTEDSISIDIAESVTAYIPSPSEAAAAAAATAAAAAATAAAAQFQNSVLVRWEDVTTASPEALETTTTATYYCL</sequence>
<reference evidence="1" key="1">
    <citation type="submission" date="2020-05" db="EMBL/GenBank/DDBJ databases">
        <title>Large-scale comparative analyses of tick genomes elucidate their genetic diversity and vector capacities.</title>
        <authorList>
            <person name="Jia N."/>
            <person name="Wang J."/>
            <person name="Shi W."/>
            <person name="Du L."/>
            <person name="Sun Y."/>
            <person name="Zhan W."/>
            <person name="Jiang J."/>
            <person name="Wang Q."/>
            <person name="Zhang B."/>
            <person name="Ji P."/>
            <person name="Sakyi L.B."/>
            <person name="Cui X."/>
            <person name="Yuan T."/>
            <person name="Jiang B."/>
            <person name="Yang W."/>
            <person name="Lam T.T.-Y."/>
            <person name="Chang Q."/>
            <person name="Ding S."/>
            <person name="Wang X."/>
            <person name="Zhu J."/>
            <person name="Ruan X."/>
            <person name="Zhao L."/>
            <person name="Wei J."/>
            <person name="Que T."/>
            <person name="Du C."/>
            <person name="Cheng J."/>
            <person name="Dai P."/>
            <person name="Han X."/>
            <person name="Huang E."/>
            <person name="Gao Y."/>
            <person name="Liu J."/>
            <person name="Shao H."/>
            <person name="Ye R."/>
            <person name="Li L."/>
            <person name="Wei W."/>
            <person name="Wang X."/>
            <person name="Wang C."/>
            <person name="Yang T."/>
            <person name="Huo Q."/>
            <person name="Li W."/>
            <person name="Guo W."/>
            <person name="Chen H."/>
            <person name="Zhou L."/>
            <person name="Ni X."/>
            <person name="Tian J."/>
            <person name="Zhou Y."/>
            <person name="Sheng Y."/>
            <person name="Liu T."/>
            <person name="Pan Y."/>
            <person name="Xia L."/>
            <person name="Li J."/>
            <person name="Zhao F."/>
            <person name="Cao W."/>
        </authorList>
    </citation>
    <scope>NUCLEOTIDE SEQUENCE</scope>
    <source>
        <strain evidence="1">Hyas-2018</strain>
    </source>
</reference>
<dbReference type="Proteomes" id="UP000821845">
    <property type="component" value="Chromosome 1"/>
</dbReference>
<proteinExistence type="predicted"/>
<accession>A0ACB7TMD2</accession>